<accession>A0A9W2YSV0</accession>
<feature type="region of interest" description="Disordered" evidence="1">
    <location>
        <begin position="1"/>
        <end position="62"/>
    </location>
</feature>
<dbReference type="Proteomes" id="UP001165740">
    <property type="component" value="Chromosome 14"/>
</dbReference>
<proteinExistence type="predicted"/>
<evidence type="ECO:0000313" key="5">
    <source>
        <dbReference type="RefSeq" id="XP_055865690.1"/>
    </source>
</evidence>
<dbReference type="OrthoDB" id="6097198at2759"/>
<feature type="compositionally biased region" description="Polar residues" evidence="1">
    <location>
        <begin position="1709"/>
        <end position="1718"/>
    </location>
</feature>
<dbReference type="RefSeq" id="XP_055865687.1">
    <property type="nucleotide sequence ID" value="XM_056009712.1"/>
</dbReference>
<protein>
    <submittedName>
        <fullName evidence="3 4">Uncharacterized protein LOC129922759</fullName>
    </submittedName>
</protein>
<feature type="region of interest" description="Disordered" evidence="1">
    <location>
        <begin position="1869"/>
        <end position="1901"/>
    </location>
</feature>
<dbReference type="GeneID" id="129922759"/>
<evidence type="ECO:0000313" key="6">
    <source>
        <dbReference type="RefSeq" id="XP_055865691.1"/>
    </source>
</evidence>
<feature type="compositionally biased region" description="Polar residues" evidence="1">
    <location>
        <begin position="1236"/>
        <end position="1252"/>
    </location>
</feature>
<evidence type="ECO:0000313" key="3">
    <source>
        <dbReference type="RefSeq" id="XP_055865687.1"/>
    </source>
</evidence>
<keyword evidence="2" id="KW-1185">Reference proteome</keyword>
<feature type="region of interest" description="Disordered" evidence="1">
    <location>
        <begin position="81"/>
        <end position="105"/>
    </location>
</feature>
<feature type="compositionally biased region" description="Basic residues" evidence="1">
    <location>
        <begin position="1173"/>
        <end position="1182"/>
    </location>
</feature>
<dbReference type="OMA" id="GAGMERN"/>
<feature type="compositionally biased region" description="Basic and acidic residues" evidence="1">
    <location>
        <begin position="1770"/>
        <end position="1783"/>
    </location>
</feature>
<feature type="compositionally biased region" description="Basic residues" evidence="1">
    <location>
        <begin position="1"/>
        <end position="12"/>
    </location>
</feature>
<feature type="region of interest" description="Disordered" evidence="1">
    <location>
        <begin position="1466"/>
        <end position="1523"/>
    </location>
</feature>
<feature type="compositionally biased region" description="Polar residues" evidence="1">
    <location>
        <begin position="1643"/>
        <end position="1654"/>
    </location>
</feature>
<feature type="compositionally biased region" description="Basic residues" evidence="1">
    <location>
        <begin position="1748"/>
        <end position="1769"/>
    </location>
</feature>
<feature type="compositionally biased region" description="Polar residues" evidence="1">
    <location>
        <begin position="1870"/>
        <end position="1888"/>
    </location>
</feature>
<feature type="compositionally biased region" description="Basic and acidic residues" evidence="1">
    <location>
        <begin position="24"/>
        <end position="34"/>
    </location>
</feature>
<evidence type="ECO:0000313" key="4">
    <source>
        <dbReference type="RefSeq" id="XP_055865689.1"/>
    </source>
</evidence>
<dbReference type="RefSeq" id="XP_055865690.1">
    <property type="nucleotide sequence ID" value="XM_056009715.1"/>
</dbReference>
<feature type="region of interest" description="Disordered" evidence="1">
    <location>
        <begin position="686"/>
        <end position="742"/>
    </location>
</feature>
<feature type="compositionally biased region" description="Low complexity" evidence="1">
    <location>
        <begin position="213"/>
        <end position="237"/>
    </location>
</feature>
<feature type="compositionally biased region" description="Basic and acidic residues" evidence="1">
    <location>
        <begin position="1489"/>
        <end position="1513"/>
    </location>
</feature>
<feature type="compositionally biased region" description="Basic and acidic residues" evidence="1">
    <location>
        <begin position="1192"/>
        <end position="1215"/>
    </location>
</feature>
<reference evidence="3 4" key="1">
    <citation type="submission" date="2025-04" db="UniProtKB">
        <authorList>
            <consortium name="RefSeq"/>
        </authorList>
    </citation>
    <scope>IDENTIFICATION</scope>
</reference>
<feature type="compositionally biased region" description="Polar residues" evidence="1">
    <location>
        <begin position="686"/>
        <end position="722"/>
    </location>
</feature>
<feature type="region of interest" description="Disordered" evidence="1">
    <location>
        <begin position="492"/>
        <end position="515"/>
    </location>
</feature>
<sequence length="1931" mass="210991">MMRWLKDKKREKKSVYAGEDGRDDDYGFDRERQASKSPPSKRQLPPTPAAPEEKSPHIYEEIPDLSLFSIPDNEKVLPQSKLGKGKAAAEKRAQPWKPSSSQASKYDSDISPYMVVNVDKEVRQTPTDFHRNGTPEVHCDVIVKDTHCEILMTRKPKVTALRLDSSAFAGGGADSNGGTSGVRNNTHFCSRDRRASVDVHSSGKMSAFSYSAFSSSSKNTSTGPQSSQSMSSFQELQNQEVPENDESTASGVSPYTCASNFIPRTKLTFHPLGGKDPRKEAFGSDCSDDSHTVNLARLREDAASSGTNGVSYSSIQEMCNPSKCVTYSSVVEQNTSGLACGKFDASCEKQSAYKYSDQHLSNESFPRAGFIRPPSPSNSSSCTYASVTFPAEPKIYNTIQDLDHSPDEITARAPDVVYSGVAGAFDGNLNNRNSTQLKCGFTRGLSQDSALNRPLNTEQELFPPHSVLVSDSRYRRSLDLDFCSCSDEHSSSCGCAESKNSNDDDVSSVAGTASDGPSSCKGCGRLIRQITYSESFSDETYEHVYASRLLIRNRRGNNSERSFMETPSLSEFPSASNTRSPDFILAMSRDDYWALSRSDDTLPPAYGARDDNGFVSNYGESMSLKRRDSDTSSYRIFRDSKGLSVESASSHRSFMRQNTSPVASETSSMFCSLRATVSTSSIFSSRPARLSNTNDSLTKTHEITPSTENHDSATNNNFSEPTSCPKLSPSSEQVTFPKETFESNPKEYNIESLKVSAQSSCQIDSKPNALSGIFSKFTRAKTPKIPKYESIDISSPISPVYSQINDNEVRTVDVSVAKDDNADKNVKKLSKFFQRLSSKECLKSTGYNFQTSLRSEAEVDQQTKGTKVAVETGQSYSEDRVISLQKGIANHSSNGYNDALNAWGSEDCPVGGQLQKVVSQTKLSSTCSPEILNLAAIASDVQREVTRNACTSAFDAMSATKPQANTDSGDTCYEYDMSTSSEGEQASYDYFLSKVKKTLNLEREAKQVGDPSQTRKRLLCKNCKRDDQLASVETVEAGASGSSYFFCPHLSAKFGDLRAILADLVVDQRAAILDCLTDYAQAPFSFTPNAIDNHCRDCGFEVLASDSESLATIYTLLSHPLNYPAGHTPSCDSDEGTMADNSCESADEVIHGDKVSNSPKIVVADPEHQAPPRARKKDKKEKKSTPPLTETLSKEHLTDKLKLSEGLVHSKDTHPSHSHSCPSTSNDLLKNKHNTHSASTARKNGGKKSNTCVPLFTSDKQPSELPVDRVDPSKSCPLSKSKPGIMSDKAIQDIYCPLPSKALSLLTSRSYTHPAGTACVCGDRLYHASPTTMAAYLATRDSGKTLPPTADVDEKTMVPAPSCPRVYHANNGDEVPSVQSHLGHEVLSCNVEFPQHKREKDGSGERRKLSVNAENKIAVPGVKEPSMSSMNTTTQGNDTRDGHLTIAIHGAALSALDKCAPSIINASPKKSFSPKRQSHSTRSGSPVSQDKEFYETAATRKSEAKHAIDKGMGKDGTASHGHEGNTVDSDLCMKMKLSRKHRLELAALDLLPETALCGDMDHEVAEVSAHEFKSRSVKPKRSKVVEKMAQLFEGQGHDLEGDARKQRARSNDEHTKVGNNEVQNTELVKSSLSIAKTLGGNEISSLGKSLNVSDSTRRRHRGSDENHLSRRSAKVHFNDKSSAVSDELKSEQLVVCEIERLEHCYAGNSRDNSTTRFDTFSEERTEARQTLSPPPSSSASTSSTSSLSKKKTGGKHRKLNKKSHKKRSRSRSERGKGRSSKGEKTLYYLSSDLSDIDVVEVEDWETYAKAMAPQHPKKHLPHEAPTTDTAVYNDVSSADSKVGLNSALVAEDGCCGFDHECENEIYALPPSSSEIRGSRAHQQGSAGEQSPELPKARKGLRTDVYKTVRSNNKLLSDVIIRNYDMQVYGNV</sequence>
<feature type="region of interest" description="Disordered" evidence="1">
    <location>
        <begin position="1708"/>
        <end position="1783"/>
    </location>
</feature>
<feature type="region of interest" description="Disordered" evidence="1">
    <location>
        <begin position="213"/>
        <end position="252"/>
    </location>
</feature>
<dbReference type="RefSeq" id="XP_055865689.1">
    <property type="nucleotide sequence ID" value="XM_056009714.1"/>
</dbReference>
<feature type="compositionally biased region" description="Basic and acidic residues" evidence="1">
    <location>
        <begin position="51"/>
        <end position="60"/>
    </location>
</feature>
<dbReference type="RefSeq" id="XP_055865691.1">
    <property type="nucleotide sequence ID" value="XM_056009716.1"/>
</dbReference>
<feature type="compositionally biased region" description="Basic and acidic residues" evidence="1">
    <location>
        <begin position="1595"/>
        <end position="1616"/>
    </location>
</feature>
<name>A0A9W2YSV0_BIOGL</name>
<feature type="region of interest" description="Disordered" evidence="1">
    <location>
        <begin position="1594"/>
        <end position="1624"/>
    </location>
</feature>
<evidence type="ECO:0000256" key="1">
    <source>
        <dbReference type="SAM" id="MobiDB-lite"/>
    </source>
</evidence>
<organism evidence="2 5">
    <name type="scientific">Biomphalaria glabrata</name>
    <name type="common">Bloodfluke planorb</name>
    <name type="synonym">Freshwater snail</name>
    <dbReference type="NCBI Taxonomy" id="6526"/>
    <lineage>
        <taxon>Eukaryota</taxon>
        <taxon>Metazoa</taxon>
        <taxon>Spiralia</taxon>
        <taxon>Lophotrochozoa</taxon>
        <taxon>Mollusca</taxon>
        <taxon>Gastropoda</taxon>
        <taxon>Heterobranchia</taxon>
        <taxon>Euthyneura</taxon>
        <taxon>Panpulmonata</taxon>
        <taxon>Hygrophila</taxon>
        <taxon>Lymnaeoidea</taxon>
        <taxon>Planorbidae</taxon>
        <taxon>Biomphalaria</taxon>
    </lineage>
</organism>
<evidence type="ECO:0000313" key="2">
    <source>
        <dbReference type="Proteomes" id="UP001165740"/>
    </source>
</evidence>
<gene>
    <name evidence="3 4 5 6" type="primary">LOC129922759</name>
</gene>
<feature type="compositionally biased region" description="Low complexity" evidence="1">
    <location>
        <begin position="1737"/>
        <end position="1747"/>
    </location>
</feature>
<feature type="region of interest" description="Disordered" evidence="1">
    <location>
        <begin position="1643"/>
        <end position="1688"/>
    </location>
</feature>
<feature type="region of interest" description="Disordered" evidence="1">
    <location>
        <begin position="1150"/>
        <end position="1281"/>
    </location>
</feature>